<protein>
    <submittedName>
        <fullName evidence="6">Class I SAM-dependent RNA methyltransferase</fullName>
    </submittedName>
</protein>
<dbReference type="PANTHER" id="PTHR11061:SF49">
    <property type="entry name" value="23S RRNA (URACIL(1939)-C(5))-METHYLTRANSFERASE RLMD"/>
    <property type="match status" value="1"/>
</dbReference>
<proteinExistence type="inferred from homology"/>
<dbReference type="Gene3D" id="2.40.50.1070">
    <property type="match status" value="1"/>
</dbReference>
<keyword evidence="1 4" id="KW-0489">Methyltransferase</keyword>
<dbReference type="AlphaFoldDB" id="A0A844ZUD8"/>
<evidence type="ECO:0000256" key="3">
    <source>
        <dbReference type="ARBA" id="ARBA00022691"/>
    </source>
</evidence>
<dbReference type="InterPro" id="IPR010280">
    <property type="entry name" value="U5_MeTrfase_fam"/>
</dbReference>
<dbReference type="CDD" id="cd02440">
    <property type="entry name" value="AdoMet_MTases"/>
    <property type="match status" value="1"/>
</dbReference>
<reference evidence="6 7" key="1">
    <citation type="submission" date="2019-12" db="EMBL/GenBank/DDBJ databases">
        <title>Genomic-based taxomic classification of the family Erythrobacteraceae.</title>
        <authorList>
            <person name="Xu L."/>
        </authorList>
    </citation>
    <scope>NUCLEOTIDE SEQUENCE [LARGE SCALE GENOMIC DNA]</scope>
    <source>
        <strain evidence="6 7">KCTC 52763</strain>
    </source>
</reference>
<evidence type="ECO:0000313" key="7">
    <source>
        <dbReference type="Proteomes" id="UP000442714"/>
    </source>
</evidence>
<dbReference type="Pfam" id="PF05958">
    <property type="entry name" value="tRNA_U5-meth_tr"/>
    <property type="match status" value="1"/>
</dbReference>
<dbReference type="Proteomes" id="UP000442714">
    <property type="component" value="Unassembled WGS sequence"/>
</dbReference>
<comment type="similarity">
    <text evidence="4">Belongs to the class I-like SAM-binding methyltransferase superfamily. RNA M5U methyltransferase family.</text>
</comment>
<dbReference type="PROSITE" id="PS01230">
    <property type="entry name" value="TRMA_1"/>
    <property type="match status" value="1"/>
</dbReference>
<organism evidence="6 7">
    <name type="scientific">Pontixanthobacter aquaemixtae</name>
    <dbReference type="NCBI Taxonomy" id="1958940"/>
    <lineage>
        <taxon>Bacteria</taxon>
        <taxon>Pseudomonadati</taxon>
        <taxon>Pseudomonadota</taxon>
        <taxon>Alphaproteobacteria</taxon>
        <taxon>Sphingomonadales</taxon>
        <taxon>Erythrobacteraceae</taxon>
        <taxon>Pontixanthobacter</taxon>
    </lineage>
</organism>
<keyword evidence="3 4" id="KW-0949">S-adenosyl-L-methionine</keyword>
<dbReference type="GO" id="GO:0070041">
    <property type="term" value="F:rRNA (uridine-C5-)-methyltransferase activity"/>
    <property type="evidence" value="ECO:0007669"/>
    <property type="project" value="TreeGrafter"/>
</dbReference>
<feature type="binding site" evidence="4">
    <location>
        <position position="284"/>
    </location>
    <ligand>
        <name>S-adenosyl-L-methionine</name>
        <dbReference type="ChEBI" id="CHEBI:59789"/>
    </ligand>
</feature>
<accession>A0A844ZUD8</accession>
<dbReference type="PANTHER" id="PTHR11061">
    <property type="entry name" value="RNA M5U METHYLTRANSFERASE"/>
    <property type="match status" value="1"/>
</dbReference>
<dbReference type="OrthoDB" id="9804590at2"/>
<feature type="binding site" evidence="4">
    <location>
        <position position="330"/>
    </location>
    <ligand>
        <name>S-adenosyl-L-methionine</name>
        <dbReference type="ChEBI" id="CHEBI:59789"/>
    </ligand>
</feature>
<dbReference type="Gene3D" id="3.40.50.150">
    <property type="entry name" value="Vaccinia Virus protein VP39"/>
    <property type="match status" value="1"/>
</dbReference>
<name>A0A844ZUD8_9SPHN</name>
<dbReference type="PROSITE" id="PS51687">
    <property type="entry name" value="SAM_MT_RNA_M5U"/>
    <property type="match status" value="1"/>
</dbReference>
<feature type="binding site" evidence="4">
    <location>
        <position position="237"/>
    </location>
    <ligand>
        <name>S-adenosyl-L-methionine</name>
        <dbReference type="ChEBI" id="CHEBI:59789"/>
    </ligand>
</feature>
<feature type="active site" description="Nucleophile" evidence="4">
    <location>
        <position position="356"/>
    </location>
</feature>
<sequence length="405" mass="43612">MNTASEIIRIAAKGDGLSADGRHVAGAVPGDVLQSDGTLKHGPHHVKPVCRHFGKCGGCQLQHVDEETLRDFVTSRVSNAAEGQDIAVGELLPTHLSPPRSRRRATLCAISRGGKPQLGFREAGSHRIVDLTECQILTESLFSVAQALRTILARRKGKLAVDIELTDTDQGVDCSLKNLPIEGLEQTEKILDFAREQGLARLTLDQGYGPETLWEPEPVTVTLSGVPVGFPSGGFLQATVDGEDVLAGDARAWLSGAAVVADLFSGLGTFAFALAGRTKVLAAEAARDTHLACQMAARATGKPVHPIHRDLFRNPLQLEELNKFSAVLLDPPRAGARDQVELLAQSTVAKIVYISCNPSSWARDSKRLIEGGYTLQKLRPVGQFRWSTHVELSSLFVREEDDSAA</sequence>
<dbReference type="GO" id="GO:0070475">
    <property type="term" value="P:rRNA base methylation"/>
    <property type="evidence" value="ECO:0007669"/>
    <property type="project" value="TreeGrafter"/>
</dbReference>
<keyword evidence="7" id="KW-1185">Reference proteome</keyword>
<gene>
    <name evidence="6" type="ORF">GRI41_06210</name>
</gene>
<dbReference type="InterPro" id="IPR029063">
    <property type="entry name" value="SAM-dependent_MTases_sf"/>
</dbReference>
<keyword evidence="2 4" id="KW-0808">Transferase</keyword>
<evidence type="ECO:0000256" key="1">
    <source>
        <dbReference type="ARBA" id="ARBA00022603"/>
    </source>
</evidence>
<comment type="caution">
    <text evidence="6">The sequence shown here is derived from an EMBL/GenBank/DDBJ whole genome shotgun (WGS) entry which is preliminary data.</text>
</comment>
<feature type="binding site" evidence="4">
    <location>
        <position position="264"/>
    </location>
    <ligand>
        <name>S-adenosyl-L-methionine</name>
        <dbReference type="ChEBI" id="CHEBI:59789"/>
    </ligand>
</feature>
<evidence type="ECO:0000256" key="5">
    <source>
        <dbReference type="PROSITE-ProRule" id="PRU10015"/>
    </source>
</evidence>
<feature type="active site" evidence="5">
    <location>
        <position position="356"/>
    </location>
</feature>
<evidence type="ECO:0000256" key="2">
    <source>
        <dbReference type="ARBA" id="ARBA00022679"/>
    </source>
</evidence>
<evidence type="ECO:0000313" key="6">
    <source>
        <dbReference type="EMBL" id="MXO90407.1"/>
    </source>
</evidence>
<dbReference type="InterPro" id="IPR030390">
    <property type="entry name" value="MeTrfase_TrmA_AS"/>
</dbReference>
<dbReference type="SUPFAM" id="SSF53335">
    <property type="entry name" value="S-adenosyl-L-methionine-dependent methyltransferases"/>
    <property type="match status" value="1"/>
</dbReference>
<dbReference type="EMBL" id="WTYX01000001">
    <property type="protein sequence ID" value="MXO90407.1"/>
    <property type="molecule type" value="Genomic_DNA"/>
</dbReference>
<evidence type="ECO:0000256" key="4">
    <source>
        <dbReference type="PROSITE-ProRule" id="PRU01024"/>
    </source>
</evidence>
<dbReference type="RefSeq" id="WP_160603870.1">
    <property type="nucleotide sequence ID" value="NZ_WTYX01000001.1"/>
</dbReference>